<evidence type="ECO:0000256" key="1">
    <source>
        <dbReference type="ARBA" id="ARBA00022741"/>
    </source>
</evidence>
<protein>
    <submittedName>
        <fullName evidence="4">DnaJ domain protein</fullName>
    </submittedName>
</protein>
<dbReference type="CDD" id="cd06257">
    <property type="entry name" value="DnaJ"/>
    <property type="match status" value="1"/>
</dbReference>
<dbReference type="PRINTS" id="PR00449">
    <property type="entry name" value="RASTRNSFRMNG"/>
</dbReference>
<dbReference type="GO" id="GO:0005525">
    <property type="term" value="F:GTP binding"/>
    <property type="evidence" value="ECO:0007669"/>
    <property type="project" value="UniProtKB-KW"/>
</dbReference>
<dbReference type="SUPFAM" id="SSF46565">
    <property type="entry name" value="Chaperone J-domain"/>
    <property type="match status" value="1"/>
</dbReference>
<evidence type="ECO:0000313" key="4">
    <source>
        <dbReference type="EMBL" id="KIH63534.1"/>
    </source>
</evidence>
<evidence type="ECO:0000256" key="2">
    <source>
        <dbReference type="ARBA" id="ARBA00023134"/>
    </source>
</evidence>
<dbReference type="Gene3D" id="3.40.50.300">
    <property type="entry name" value="P-loop containing nucleotide triphosphate hydrolases"/>
    <property type="match status" value="2"/>
</dbReference>
<dbReference type="PANTHER" id="PTHR24073">
    <property type="entry name" value="DRAB5-RELATED"/>
    <property type="match status" value="1"/>
</dbReference>
<dbReference type="InterPro" id="IPR001623">
    <property type="entry name" value="DnaJ_domain"/>
</dbReference>
<evidence type="ECO:0000259" key="3">
    <source>
        <dbReference type="PROSITE" id="PS50076"/>
    </source>
</evidence>
<dbReference type="SMART" id="SM00175">
    <property type="entry name" value="RAB"/>
    <property type="match status" value="1"/>
</dbReference>
<keyword evidence="5" id="KW-1185">Reference proteome</keyword>
<dbReference type="OrthoDB" id="5914890at2759"/>
<name>A0A0C2GWT5_9BILA</name>
<reference evidence="4 5" key="1">
    <citation type="submission" date="2013-12" db="EMBL/GenBank/DDBJ databases">
        <title>Draft genome of the parsitic nematode Ancylostoma duodenale.</title>
        <authorList>
            <person name="Mitreva M."/>
        </authorList>
    </citation>
    <scope>NUCLEOTIDE SEQUENCE [LARGE SCALE GENOMIC DNA]</scope>
    <source>
        <strain evidence="4 5">Zhejiang</strain>
    </source>
</reference>
<evidence type="ECO:0000313" key="5">
    <source>
        <dbReference type="Proteomes" id="UP000054047"/>
    </source>
</evidence>
<dbReference type="InterPro" id="IPR025662">
    <property type="entry name" value="Sigma_54_int_dom_ATP-bd_1"/>
</dbReference>
<dbReference type="Pfam" id="PF00226">
    <property type="entry name" value="DnaJ"/>
    <property type="match status" value="1"/>
</dbReference>
<dbReference type="Gene3D" id="1.10.287.110">
    <property type="entry name" value="DnaJ domain"/>
    <property type="match status" value="1"/>
</dbReference>
<dbReference type="AlphaFoldDB" id="A0A0C2GWT5"/>
<dbReference type="Proteomes" id="UP000054047">
    <property type="component" value="Unassembled WGS sequence"/>
</dbReference>
<dbReference type="SUPFAM" id="SSF52540">
    <property type="entry name" value="P-loop containing nucleoside triphosphate hydrolases"/>
    <property type="match status" value="2"/>
</dbReference>
<keyword evidence="1" id="KW-0547">Nucleotide-binding</keyword>
<dbReference type="PROSITE" id="PS51419">
    <property type="entry name" value="RAB"/>
    <property type="match status" value="1"/>
</dbReference>
<gene>
    <name evidence="4" type="ORF">ANCDUO_06166</name>
</gene>
<organism evidence="4 5">
    <name type="scientific">Ancylostoma duodenale</name>
    <dbReference type="NCBI Taxonomy" id="51022"/>
    <lineage>
        <taxon>Eukaryota</taxon>
        <taxon>Metazoa</taxon>
        <taxon>Ecdysozoa</taxon>
        <taxon>Nematoda</taxon>
        <taxon>Chromadorea</taxon>
        <taxon>Rhabditida</taxon>
        <taxon>Rhabditina</taxon>
        <taxon>Rhabditomorpha</taxon>
        <taxon>Strongyloidea</taxon>
        <taxon>Ancylostomatidae</taxon>
        <taxon>Ancylostomatinae</taxon>
        <taxon>Ancylostoma</taxon>
    </lineage>
</organism>
<dbReference type="PROSITE" id="PS50076">
    <property type="entry name" value="DNAJ_2"/>
    <property type="match status" value="1"/>
</dbReference>
<proteinExistence type="predicted"/>
<dbReference type="InterPro" id="IPR036869">
    <property type="entry name" value="J_dom_sf"/>
</dbReference>
<dbReference type="EMBL" id="KN728598">
    <property type="protein sequence ID" value="KIH63534.1"/>
    <property type="molecule type" value="Genomic_DNA"/>
</dbReference>
<feature type="domain" description="J" evidence="3">
    <location>
        <begin position="1"/>
        <end position="59"/>
    </location>
</feature>
<dbReference type="InterPro" id="IPR027417">
    <property type="entry name" value="P-loop_NTPase"/>
</dbReference>
<dbReference type="PROSITE" id="PS00675">
    <property type="entry name" value="SIGMA54_INTERACT_1"/>
    <property type="match status" value="2"/>
</dbReference>
<keyword evidence="2" id="KW-0342">GTP-binding</keyword>
<dbReference type="Pfam" id="PF08477">
    <property type="entry name" value="Roc"/>
    <property type="match status" value="1"/>
</dbReference>
<sequence length="360" mass="39862">MTPDASAEELKRAYFDYLRRIHPDKGAESEGSSDTVTFATHIWSILKDPNKRREYDYWLREQEYRKNKGTVAERIEIAGDETEPIAEPCRCGDYYNISAEEELACERDRNPRIRMSSTKIVVVGESGVGKTSFVNAVCGKLKRSSIQAFLSAELAFERDRNPRIRMSSTKIVVVGESGVGKTSFVNAVCGNPSADTPSTIGASISMAWHEYKAGTSEQRSELMELWDIGGSGAHRAASAVFLDGAAGAILVHDLSNKKSEENLSQWLSLIDGRPRPLGSSTSRSLLTDIESCHIPILTVGCKLDLAPHRGPSAYDRMNINCLRPIPPGSTASMALARFFDETIDRTKAPVNERRRRVQQF</sequence>
<accession>A0A0C2GWT5</accession>